<protein>
    <submittedName>
        <fullName evidence="1">Uncharacterized protein</fullName>
    </submittedName>
</protein>
<evidence type="ECO:0000313" key="1">
    <source>
        <dbReference type="EMBL" id="EAL71644.1"/>
    </source>
</evidence>
<dbReference type="PaxDb" id="44689-DDB0168428"/>
<organism evidence="1 2">
    <name type="scientific">Dictyostelium discoideum</name>
    <name type="common">Social amoeba</name>
    <dbReference type="NCBI Taxonomy" id="44689"/>
    <lineage>
        <taxon>Eukaryota</taxon>
        <taxon>Amoebozoa</taxon>
        <taxon>Evosea</taxon>
        <taxon>Eumycetozoa</taxon>
        <taxon>Dictyostelia</taxon>
        <taxon>Dictyosteliales</taxon>
        <taxon>Dictyosteliaceae</taxon>
        <taxon>Dictyostelium</taxon>
    </lineage>
</organism>
<reference evidence="1 2" key="1">
    <citation type="journal article" date="2005" name="Nature">
        <title>The genome of the social amoeba Dictyostelium discoideum.</title>
        <authorList>
            <consortium name="The Dictyostelium discoideum Sequencing Consortium"/>
            <person name="Eichinger L."/>
            <person name="Pachebat J.A."/>
            <person name="Glockner G."/>
            <person name="Rajandream M.A."/>
            <person name="Sucgang R."/>
            <person name="Berriman M."/>
            <person name="Song J."/>
            <person name="Olsen R."/>
            <person name="Szafranski K."/>
            <person name="Xu Q."/>
            <person name="Tunggal B."/>
            <person name="Kummerfeld S."/>
            <person name="Madera M."/>
            <person name="Konfortov B.A."/>
            <person name="Rivero F."/>
            <person name="Bankier A.T."/>
            <person name="Lehmann R."/>
            <person name="Hamlin N."/>
            <person name="Davies R."/>
            <person name="Gaudet P."/>
            <person name="Fey P."/>
            <person name="Pilcher K."/>
            <person name="Chen G."/>
            <person name="Saunders D."/>
            <person name="Sodergren E."/>
            <person name="Davis P."/>
            <person name="Kerhornou A."/>
            <person name="Nie X."/>
            <person name="Hall N."/>
            <person name="Anjard C."/>
            <person name="Hemphill L."/>
            <person name="Bason N."/>
            <person name="Farbrother P."/>
            <person name="Desany B."/>
            <person name="Just E."/>
            <person name="Morio T."/>
            <person name="Rost R."/>
            <person name="Churcher C."/>
            <person name="Cooper J."/>
            <person name="Haydock S."/>
            <person name="van Driessche N."/>
            <person name="Cronin A."/>
            <person name="Goodhead I."/>
            <person name="Muzny D."/>
            <person name="Mourier T."/>
            <person name="Pain A."/>
            <person name="Lu M."/>
            <person name="Harper D."/>
            <person name="Lindsay R."/>
            <person name="Hauser H."/>
            <person name="James K."/>
            <person name="Quiles M."/>
            <person name="Madan Babu M."/>
            <person name="Saito T."/>
            <person name="Buchrieser C."/>
            <person name="Wardroper A."/>
            <person name="Felder M."/>
            <person name="Thangavelu M."/>
            <person name="Johnson D."/>
            <person name="Knights A."/>
            <person name="Loulseged H."/>
            <person name="Mungall K."/>
            <person name="Oliver K."/>
            <person name="Price C."/>
            <person name="Quail M.A."/>
            <person name="Urushihara H."/>
            <person name="Hernandez J."/>
            <person name="Rabbinowitsch E."/>
            <person name="Steffen D."/>
            <person name="Sanders M."/>
            <person name="Ma J."/>
            <person name="Kohara Y."/>
            <person name="Sharp S."/>
            <person name="Simmonds M."/>
            <person name="Spiegler S."/>
            <person name="Tivey A."/>
            <person name="Sugano S."/>
            <person name="White B."/>
            <person name="Walker D."/>
            <person name="Woodward J."/>
            <person name="Winckler T."/>
            <person name="Tanaka Y."/>
            <person name="Shaulsky G."/>
            <person name="Schleicher M."/>
            <person name="Weinstock G."/>
            <person name="Rosenthal A."/>
            <person name="Cox E.C."/>
            <person name="Chisholm R.L."/>
            <person name="Gibbs R."/>
            <person name="Loomis W.F."/>
            <person name="Platzer M."/>
            <person name="Kay R.R."/>
            <person name="Williams J."/>
            <person name="Dear P.H."/>
            <person name="Noegel A.A."/>
            <person name="Barrell B."/>
            <person name="Kuspa A."/>
        </authorList>
    </citation>
    <scope>NUCLEOTIDE SEQUENCE [LARGE SCALE GENOMIC DNA]</scope>
    <source>
        <strain evidence="1 2">AX4</strain>
    </source>
</reference>
<accession>Q55AT4</accession>
<keyword evidence="2" id="KW-1185">Reference proteome</keyword>
<name>Q86JF3_DICDI</name>
<dbReference type="GeneID" id="8618067"/>
<dbReference type="EMBL" id="AAFI02000006">
    <property type="protein sequence ID" value="EAL71644.1"/>
    <property type="molecule type" value="Genomic_DNA"/>
</dbReference>
<dbReference type="RefSeq" id="XP_645612.1">
    <property type="nucleotide sequence ID" value="XM_640520.1"/>
</dbReference>
<dbReference type="HOGENOM" id="CLU_2890463_0_0_1"/>
<dbReference type="AlphaFoldDB" id="Q86JF3"/>
<gene>
    <name evidence="1" type="ORF">DDB_G0271560</name>
</gene>
<dbReference type="InParanoid" id="Q86JF3"/>
<proteinExistence type="predicted"/>
<dbReference type="KEGG" id="ddi:DDB_G0271560"/>
<dbReference type="dictyBase" id="DDB_G0271560"/>
<dbReference type="Proteomes" id="UP000002195">
    <property type="component" value="Unassembled WGS sequence"/>
</dbReference>
<accession>Q86JF3</accession>
<evidence type="ECO:0000313" key="2">
    <source>
        <dbReference type="Proteomes" id="UP000002195"/>
    </source>
</evidence>
<sequence>MTILASICSILGRNKNNNSINSLLPYKYNVGYTLNSITELQPFDNLNISPEIRNDFYGTNSLN</sequence>
<dbReference type="VEuPathDB" id="AmoebaDB:DDB_G0271560"/>
<comment type="caution">
    <text evidence="1">The sequence shown here is derived from an EMBL/GenBank/DDBJ whole genome shotgun (WGS) entry which is preliminary data.</text>
</comment>